<protein>
    <recommendedName>
        <fullName evidence="1">Probable pectate lyase C</fullName>
    </recommendedName>
</protein>
<dbReference type="Gene3D" id="2.160.20.10">
    <property type="entry name" value="Single-stranded right-handed beta-helix, Pectin lyase-like"/>
    <property type="match status" value="2"/>
</dbReference>
<keyword evidence="5" id="KW-1185">Reference proteome</keyword>
<evidence type="ECO:0000256" key="1">
    <source>
        <dbReference type="ARBA" id="ARBA00016512"/>
    </source>
</evidence>
<sequence length="1001" mass="111420">MKRANLFQILSFTLLIIASLLCAGTITVKKDGSGDFTTISDAVMSAAAGDNVYVYPGTYNEQVYLTDGINLLGHSPHSTIIDAQQMYDYVIHYDGYEMGSVISGFRITGSATAGSGGGGWDYGGIHVEGGSVIIRNNIIEGNYAGISVLSGANPQIINNTINGNFNGIIFEGAAAIPAPEYMVLIIYASDKNSAAEYQGILSDSGIAANVIQMGDITTTNLASYRLIMVTDDTGGGYNWGTQAQVDAINNSNRPVLGIGNGGAALFQELGISINYGNSAFANTNRMHVVETGNPVFHEPYDIEILKDGDIIVYDRIYTSNVLAVYEGSMDSEVVKLCSLSPTSPQHYPLTGEEGHYLWGFRDTPDHLTETGRKLLVNLVRSRTTICDYYLPAPILTPLYSEPATNPEYNRYYFRVENWYQYGDELFEVSPDLPPCGSNPDGSRTWVEFYDMQQQYVYGYCALSQAADLLLLHVTLPADAPEDVMMRIWDRRCDSEAWSNLVFPRDDPYYSHTIMNNIITNNSHAGIFYYNFLNEGQILYNDVWANTYNYFNNDGGQQFSPQPATGEISEDPLFEDTLNYRLTDESPCTDTGNPDTIYNDPDGSRNDMGVWGGPESTGIGTHPGSGFIFTEVGNLPTAFIEQAQANEDHGLTNVSYQDHIDFAIPQYHDSPFGGSLRINGVFGDVDVADGLMYYKILYAMWPDEDTPPEPEDYQPVTTGLYKILTIPQWDGSVIYQRTHLGPKVVYGVENLYEYTHTGAWSSLDLRCIWHTSSLPNGKYTLTYKAYKPSEMYLMTLEEMTLFPNDMDHLTLLVNNTGVYTEINDVRYDPSSPYWDEITDGILQECGIITLQDNQENLRLNISATHPDGYLRHWVLDAYYGKNNYAGVIASDTYPGTSPPDNWHGVLNQIYNTSDSPAFTDWVRCAYQFRLRAYTRATNGQGYLYGTPPIYYSNSFSDHYFVEFDCSWCGGADINKSGRVDLTDLMLVASQWLQECSGENCGE</sequence>
<dbReference type="SUPFAM" id="SSF51126">
    <property type="entry name" value="Pectin lyase-like"/>
    <property type="match status" value="2"/>
</dbReference>
<reference evidence="5" key="1">
    <citation type="submission" date="2017-02" db="EMBL/GenBank/DDBJ databases">
        <title>Comparative genomics and description of representatives of a novel lineage of planctomycetes thriving in anoxic sediments.</title>
        <authorList>
            <person name="Spring S."/>
            <person name="Bunk B."/>
            <person name="Sproer C."/>
        </authorList>
    </citation>
    <scope>NUCLEOTIDE SEQUENCE [LARGE SCALE GENOMIC DNA]</scope>
    <source>
        <strain evidence="5">SM-Chi-D1</strain>
    </source>
</reference>
<dbReference type="KEGG" id="pbas:SMSP2_02585"/>
<proteinExistence type="predicted"/>
<dbReference type="InterPro" id="IPR011050">
    <property type="entry name" value="Pectin_lyase_fold/virulence"/>
</dbReference>
<evidence type="ECO:0000313" key="5">
    <source>
        <dbReference type="Proteomes" id="UP000188181"/>
    </source>
</evidence>
<dbReference type="PROSITE" id="PS00018">
    <property type="entry name" value="EF_HAND_1"/>
    <property type="match status" value="1"/>
</dbReference>
<dbReference type="RefSeq" id="WP_146684420.1">
    <property type="nucleotide sequence ID" value="NZ_CP019646.1"/>
</dbReference>
<dbReference type="InterPro" id="IPR039448">
    <property type="entry name" value="Beta_helix"/>
</dbReference>
<gene>
    <name evidence="4" type="ORF">SMSP2_02585</name>
</gene>
<dbReference type="InterPro" id="IPR006626">
    <property type="entry name" value="PbH1"/>
</dbReference>
<feature type="domain" description="Right handed beta helix" evidence="3">
    <location>
        <begin position="121"/>
        <end position="171"/>
    </location>
</feature>
<feature type="chain" id="PRO_5012478971" description="Probable pectate lyase C" evidence="2">
    <location>
        <begin position="24"/>
        <end position="1001"/>
    </location>
</feature>
<dbReference type="Pfam" id="PF13229">
    <property type="entry name" value="Beta_helix"/>
    <property type="match status" value="1"/>
</dbReference>
<feature type="signal peptide" evidence="2">
    <location>
        <begin position="1"/>
        <end position="23"/>
    </location>
</feature>
<dbReference type="SMART" id="SM00710">
    <property type="entry name" value="PbH1"/>
    <property type="match status" value="5"/>
</dbReference>
<dbReference type="STRING" id="1851148.SMSP2_02585"/>
<name>A0A1Q2MHS2_9BACT</name>
<accession>A0A1Q2MHS2</accession>
<dbReference type="Proteomes" id="UP000188181">
    <property type="component" value="Chromosome"/>
</dbReference>
<dbReference type="NCBIfam" id="TIGR03804">
    <property type="entry name" value="para_beta_helix"/>
    <property type="match status" value="1"/>
</dbReference>
<dbReference type="EMBL" id="CP019646">
    <property type="protein sequence ID" value="AQQ72204.1"/>
    <property type="molecule type" value="Genomic_DNA"/>
</dbReference>
<organism evidence="4 5">
    <name type="scientific">Limihaloglobus sulfuriphilus</name>
    <dbReference type="NCBI Taxonomy" id="1851148"/>
    <lineage>
        <taxon>Bacteria</taxon>
        <taxon>Pseudomonadati</taxon>
        <taxon>Planctomycetota</taxon>
        <taxon>Phycisphaerae</taxon>
        <taxon>Sedimentisphaerales</taxon>
        <taxon>Sedimentisphaeraceae</taxon>
        <taxon>Limihaloglobus</taxon>
    </lineage>
</organism>
<dbReference type="OrthoDB" id="9813435at2"/>
<dbReference type="InterPro" id="IPR022441">
    <property type="entry name" value="Para_beta_helix_rpt-2"/>
</dbReference>
<evidence type="ECO:0000256" key="2">
    <source>
        <dbReference type="SAM" id="SignalP"/>
    </source>
</evidence>
<dbReference type="InterPro" id="IPR018247">
    <property type="entry name" value="EF_Hand_1_Ca_BS"/>
</dbReference>
<dbReference type="AlphaFoldDB" id="A0A1Q2MHS2"/>
<evidence type="ECO:0000313" key="4">
    <source>
        <dbReference type="EMBL" id="AQQ72204.1"/>
    </source>
</evidence>
<keyword evidence="2" id="KW-0732">Signal</keyword>
<dbReference type="InterPro" id="IPR012334">
    <property type="entry name" value="Pectin_lyas_fold"/>
</dbReference>
<evidence type="ECO:0000259" key="3">
    <source>
        <dbReference type="Pfam" id="PF13229"/>
    </source>
</evidence>